<reference evidence="3" key="1">
    <citation type="submission" date="2022-08" db="EMBL/GenBank/DDBJ databases">
        <title>Novel sulphate-reducing endosymbionts in the free-living metamonad Anaeramoeba.</title>
        <authorList>
            <person name="Jerlstrom-Hultqvist J."/>
            <person name="Cepicka I."/>
            <person name="Gallot-Lavallee L."/>
            <person name="Salas-Leiva D."/>
            <person name="Curtis B.A."/>
            <person name="Zahonova K."/>
            <person name="Pipaliya S."/>
            <person name="Dacks J."/>
            <person name="Roger A.J."/>
        </authorList>
    </citation>
    <scope>NUCLEOTIDE SEQUENCE</scope>
    <source>
        <strain evidence="3">Busselton2</strain>
    </source>
</reference>
<keyword evidence="1" id="KW-1133">Transmembrane helix</keyword>
<keyword evidence="1" id="KW-0472">Membrane</keyword>
<gene>
    <name evidence="3" type="ORF">M0812_17026</name>
</gene>
<organism evidence="3 4">
    <name type="scientific">Anaeramoeba flamelloides</name>
    <dbReference type="NCBI Taxonomy" id="1746091"/>
    <lineage>
        <taxon>Eukaryota</taxon>
        <taxon>Metamonada</taxon>
        <taxon>Anaeramoebidae</taxon>
        <taxon>Anaeramoeba</taxon>
    </lineage>
</organism>
<feature type="signal peptide" evidence="2">
    <location>
        <begin position="1"/>
        <end position="18"/>
    </location>
</feature>
<evidence type="ECO:0000256" key="1">
    <source>
        <dbReference type="SAM" id="Phobius"/>
    </source>
</evidence>
<proteinExistence type="predicted"/>
<comment type="caution">
    <text evidence="3">The sequence shown here is derived from an EMBL/GenBank/DDBJ whole genome shotgun (WGS) entry which is preliminary data.</text>
</comment>
<feature type="chain" id="PRO_5043753793" evidence="2">
    <location>
        <begin position="19"/>
        <end position="193"/>
    </location>
</feature>
<dbReference type="Proteomes" id="UP001146793">
    <property type="component" value="Unassembled WGS sequence"/>
</dbReference>
<keyword evidence="2" id="KW-0732">Signal</keyword>
<accession>A0AAV7ZBX4</accession>
<evidence type="ECO:0000313" key="3">
    <source>
        <dbReference type="EMBL" id="KAJ3437852.1"/>
    </source>
</evidence>
<feature type="transmembrane region" description="Helical" evidence="1">
    <location>
        <begin position="154"/>
        <end position="174"/>
    </location>
</feature>
<evidence type="ECO:0000313" key="4">
    <source>
        <dbReference type="Proteomes" id="UP001146793"/>
    </source>
</evidence>
<evidence type="ECO:0000256" key="2">
    <source>
        <dbReference type="SAM" id="SignalP"/>
    </source>
</evidence>
<name>A0AAV7ZBX4_9EUKA</name>
<dbReference type="EMBL" id="JANTQA010000033">
    <property type="protein sequence ID" value="KAJ3437852.1"/>
    <property type="molecule type" value="Genomic_DNA"/>
</dbReference>
<dbReference type="AlphaFoldDB" id="A0AAV7ZBX4"/>
<sequence length="193" mass="21822">MLAFKLFAILTLVLFAETILCVTAPTKITVGEERTLVDVINSENQNFYFYSQKDGAKYTISADTETCDIELYFRKGMQQPTFESKYKLKLTQKKSSLGCHSTTEISRDDLENNIPEVVQLICKPTSDDIKTLSILVNFDSPGPTYDHTLLGLSYGNVSISLLILINVVISVFYFRRDRNRKIGKAIQNAKKTD</sequence>
<protein>
    <submittedName>
        <fullName evidence="3">Uncharacterized protein</fullName>
    </submittedName>
</protein>
<keyword evidence="1" id="KW-0812">Transmembrane</keyword>